<dbReference type="Proteomes" id="UP001165306">
    <property type="component" value="Unassembled WGS sequence"/>
</dbReference>
<dbReference type="EMBL" id="JAMSLR010000009">
    <property type="protein sequence ID" value="MCM8749881.1"/>
    <property type="molecule type" value="Genomic_DNA"/>
</dbReference>
<evidence type="ECO:0000313" key="1">
    <source>
        <dbReference type="EMBL" id="MCM8749881.1"/>
    </source>
</evidence>
<keyword evidence="1" id="KW-0436">Ligase</keyword>
<proteinExistence type="predicted"/>
<protein>
    <submittedName>
        <fullName evidence="1">Biotin--protein ligase</fullName>
    </submittedName>
</protein>
<dbReference type="GO" id="GO:0016874">
    <property type="term" value="F:ligase activity"/>
    <property type="evidence" value="ECO:0007669"/>
    <property type="project" value="UniProtKB-KW"/>
</dbReference>
<organism evidence="1 2">
    <name type="scientific">Thermalbibacter longus</name>
    <dbReference type="NCBI Taxonomy" id="2951981"/>
    <lineage>
        <taxon>Bacteria</taxon>
        <taxon>Pseudomonadati</taxon>
        <taxon>Thermomicrobiota</taxon>
        <taxon>Thermomicrobia</taxon>
        <taxon>Thermomicrobiales</taxon>
        <taxon>Thermomicrobiaceae</taxon>
        <taxon>Thermalbibacter</taxon>
    </lineage>
</organism>
<evidence type="ECO:0000313" key="2">
    <source>
        <dbReference type="Proteomes" id="UP001165306"/>
    </source>
</evidence>
<dbReference type="RefSeq" id="WP_284057666.1">
    <property type="nucleotide sequence ID" value="NZ_JAMSLR010000009.1"/>
</dbReference>
<accession>A0AA42BAI8</accession>
<sequence>MHGEYKTPGGKLVVVDFDVVDGRLRGVQVTGDFFLEPPEALERIAGALEGLAVSEVGEEQIAERIRASLGEGVEMIGFSPEAVARAVRRALP</sequence>
<dbReference type="AlphaFoldDB" id="A0AA42BAI8"/>
<gene>
    <name evidence="1" type="ORF">NET02_12045</name>
</gene>
<keyword evidence="2" id="KW-1185">Reference proteome</keyword>
<comment type="caution">
    <text evidence="1">The sequence shown here is derived from an EMBL/GenBank/DDBJ whole genome shotgun (WGS) entry which is preliminary data.</text>
</comment>
<reference evidence="1" key="1">
    <citation type="submission" date="2022-06" db="EMBL/GenBank/DDBJ databases">
        <title>CFH 74404 Thermomicrobiaceae sp.</title>
        <authorList>
            <person name="Ming H."/>
            <person name="Li W.-J."/>
            <person name="Zhao Z."/>
        </authorList>
    </citation>
    <scope>NUCLEOTIDE SEQUENCE</scope>
    <source>
        <strain evidence="1">CFH 74404</strain>
    </source>
</reference>
<name>A0AA42BAI8_9BACT</name>
<dbReference type="Gene3D" id="3.30.390.50">
    <property type="entry name" value="CO dehydrogenase flavoprotein, C-terminal domain"/>
    <property type="match status" value="1"/>
</dbReference>